<protein>
    <submittedName>
        <fullName evidence="1">Uncharacterized protein</fullName>
    </submittedName>
</protein>
<dbReference type="AlphaFoldDB" id="A0A179B294"/>
<evidence type="ECO:0000313" key="1">
    <source>
        <dbReference type="EMBL" id="OAP85154.1"/>
    </source>
</evidence>
<dbReference type="InterPro" id="IPR015947">
    <property type="entry name" value="PUA-like_sf"/>
</dbReference>
<evidence type="ECO:0000313" key="2">
    <source>
        <dbReference type="Proteomes" id="UP000078368"/>
    </source>
</evidence>
<dbReference type="STRING" id="1823756.A4H34_08535"/>
<dbReference type="Proteomes" id="UP000078368">
    <property type="component" value="Unassembled WGS sequence"/>
</dbReference>
<dbReference type="EMBL" id="LVZK01000003">
    <property type="protein sequence ID" value="OAP85154.1"/>
    <property type="molecule type" value="Genomic_DNA"/>
</dbReference>
<name>A0A179B294_9ACTO</name>
<reference evidence="1 2" key="1">
    <citation type="submission" date="2016-04" db="EMBL/GenBank/DDBJ databases">
        <title>Peptidophaga gingivicola gen. nov., sp. nov., isolated from human subgingival plaque.</title>
        <authorList>
            <person name="Beall C.J."/>
            <person name="Mokrzan E.M."/>
            <person name="Griffen A.L."/>
            <person name="Leys E.J."/>
        </authorList>
    </citation>
    <scope>NUCLEOTIDE SEQUENCE [LARGE SCALE GENOMIC DNA]</scope>
    <source>
        <strain evidence="1 2">BA112</strain>
    </source>
</reference>
<organism evidence="1 2">
    <name type="scientific">Peptidiphaga gingivicola</name>
    <dbReference type="NCBI Taxonomy" id="2741497"/>
    <lineage>
        <taxon>Bacteria</taxon>
        <taxon>Bacillati</taxon>
        <taxon>Actinomycetota</taxon>
        <taxon>Actinomycetes</taxon>
        <taxon>Actinomycetales</taxon>
        <taxon>Actinomycetaceae</taxon>
        <taxon>Peptidiphaga</taxon>
    </lineage>
</organism>
<dbReference type="SUPFAM" id="SSF88697">
    <property type="entry name" value="PUA domain-like"/>
    <property type="match status" value="1"/>
</dbReference>
<comment type="caution">
    <text evidence="1">The sequence shown here is derived from an EMBL/GenBank/DDBJ whole genome shotgun (WGS) entry which is preliminary data.</text>
</comment>
<gene>
    <name evidence="1" type="ORF">A4H34_08535</name>
</gene>
<accession>A0A179B294</accession>
<sequence length="162" mass="17626">MDDSARQGAPAEEARPTRRAFLFLVNPKLHYDPYPDWAKWLPIVDGGGAIDMQWNTGSRRSGMEPGDLALLVKVGVAPRGLVALGKVTSTIYEGPHWNPDAARPVTGWVDIRLTALLDLDDPLPLSVLKEIGPGIRWTPRMSGVEVPIDVGEEVRGLVVADV</sequence>
<dbReference type="RefSeq" id="WP_064231816.1">
    <property type="nucleotide sequence ID" value="NZ_LVZK01000003.1"/>
</dbReference>
<proteinExistence type="predicted"/>
<dbReference type="OrthoDB" id="3312994at2"/>
<keyword evidence="2" id="KW-1185">Reference proteome</keyword>